<feature type="chain" id="PRO_5047413310" evidence="1">
    <location>
        <begin position="22"/>
        <end position="201"/>
    </location>
</feature>
<evidence type="ECO:0000313" key="4">
    <source>
        <dbReference type="Proteomes" id="UP001223547"/>
    </source>
</evidence>
<dbReference type="NCBIfam" id="NF038127">
    <property type="entry name" value="FDP_fam"/>
    <property type="match status" value="1"/>
</dbReference>
<evidence type="ECO:0000256" key="1">
    <source>
        <dbReference type="SAM" id="SignalP"/>
    </source>
</evidence>
<gene>
    <name evidence="3" type="ORF">QQF73_00155</name>
</gene>
<dbReference type="InterPro" id="IPR013424">
    <property type="entry name" value="Ice-binding_C"/>
</dbReference>
<evidence type="ECO:0000259" key="2">
    <source>
        <dbReference type="Pfam" id="PF07589"/>
    </source>
</evidence>
<keyword evidence="4" id="KW-1185">Reference proteome</keyword>
<proteinExistence type="predicted"/>
<feature type="signal peptide" evidence="1">
    <location>
        <begin position="1"/>
        <end position="21"/>
    </location>
</feature>
<dbReference type="RefSeq" id="WP_285366772.1">
    <property type="nucleotide sequence ID" value="NZ_JASSQD010000001.1"/>
</dbReference>
<feature type="domain" description="Ice-binding protein C-terminal" evidence="2">
    <location>
        <begin position="176"/>
        <end position="200"/>
    </location>
</feature>
<dbReference type="Proteomes" id="UP001223547">
    <property type="component" value="Unassembled WGS sequence"/>
</dbReference>
<dbReference type="EMBL" id="JASSQD010000001">
    <property type="protein sequence ID" value="MDK9556014.1"/>
    <property type="molecule type" value="Genomic_DNA"/>
</dbReference>
<protein>
    <submittedName>
        <fullName evidence="3">DVUA0089 family protein</fullName>
    </submittedName>
</protein>
<accession>A0ABT7H6N7</accession>
<evidence type="ECO:0000313" key="3">
    <source>
        <dbReference type="EMBL" id="MDK9556014.1"/>
    </source>
</evidence>
<reference evidence="3 4" key="1">
    <citation type="submission" date="2023-05" db="EMBL/GenBank/DDBJ databases">
        <title>Marinobacter albus sp. nov., a marine bacterium isolated from sand in a coastal intertidal zone of huludao.</title>
        <authorList>
            <person name="Deng T."/>
        </authorList>
    </citation>
    <scope>NUCLEOTIDE SEQUENCE [LARGE SCALE GENOMIC DNA]</scope>
    <source>
        <strain evidence="3 4">M216</strain>
    </source>
</reference>
<comment type="caution">
    <text evidence="3">The sequence shown here is derived from an EMBL/GenBank/DDBJ whole genome shotgun (WGS) entry which is preliminary data.</text>
</comment>
<name>A0ABT7H6N7_9GAMM</name>
<dbReference type="Pfam" id="PF07589">
    <property type="entry name" value="PEP-CTERM"/>
    <property type="match status" value="1"/>
</dbReference>
<sequence length="201" mass="21583">MHRMTALIAGTVLAASNVVTAAPINFTGEIDYHNDVIYTYFTLNTDANDVRVWTDSFQSGTNFDPITALWQADGTLIDENDDNDSINPATQTRFDSGFSLASLSAGDYIFTVATYANFANGGMLSNGFSYDGETPIALESWDQPANDIDMGPFWSVWLDGVSSASNPNDPSDPSNPVPEPGTLALISLGLLGLSVRKARKV</sequence>
<dbReference type="NCBIfam" id="TIGR02595">
    <property type="entry name" value="PEP_CTERM"/>
    <property type="match status" value="1"/>
</dbReference>
<organism evidence="3 4">
    <name type="scientific">Marinobacter albus</name>
    <dbReference type="NCBI Taxonomy" id="3030833"/>
    <lineage>
        <taxon>Bacteria</taxon>
        <taxon>Pseudomonadati</taxon>
        <taxon>Pseudomonadota</taxon>
        <taxon>Gammaproteobacteria</taxon>
        <taxon>Pseudomonadales</taxon>
        <taxon>Marinobacteraceae</taxon>
        <taxon>Marinobacter</taxon>
    </lineage>
</organism>
<keyword evidence="1" id="KW-0732">Signal</keyword>